<evidence type="ECO:0000259" key="7">
    <source>
        <dbReference type="Pfam" id="PF17285"/>
    </source>
</evidence>
<dbReference type="GO" id="GO:0032259">
    <property type="term" value="P:methylation"/>
    <property type="evidence" value="ECO:0007669"/>
    <property type="project" value="UniProtKB-KW"/>
</dbReference>
<dbReference type="InterPro" id="IPR035075">
    <property type="entry name" value="PRMT5"/>
</dbReference>
<evidence type="ECO:0000256" key="5">
    <source>
        <dbReference type="SAM" id="MobiDB-lite"/>
    </source>
</evidence>
<sequence>MAERLVVALHLPQELLPLSGSRAVGGGGGTLKPNAGSGSSTAVQGYGPPLPVEGTPLMHLVSATLYNDPNAASNDHDRPSSHSNGDGGPHGRTEYDLVALPLTNRNWQERWESMCVSMTSQSQFDLQEHAGPAKSQSQQHAQAHAQGMAFEAESWRGGGAFHRNQVNVTRSEETGSLIAFASDWLELDSPDEGLRFDSELALRQEITYASYLSLTTIIVAPPRAEFADFLPDYARAINGALASSWHINVSPVETSENAPTLSICLSSHSPSQISIRLPLSLHPPPHLGGRSPTPVRSSASAQDDCQTWEWWNTIRSMCGYSPRLSICLDLSNALPVTQFLGRWAAEPVKHIFLPCSTFIPNAKAYPVLTKSLQAFLKRCFRFNPTVILSGTQKGLHAMGGPLAYVQYVRHLHRKATPLDPVEQYAQGYMDHLQLPLQPLVDNLEGETYEGFEKDPVKYRQYEEAVYQALLDRPERLSVTIFVVGAGRGPLVSGCLRAAERSRRKVVITAVEKNPSAYVILQERAALEWGSAVQLVFSDMRSFHPQEQADIIVSELLGSFGDNELSPECLDGVMRCLKPDGISIPSSYTSYLAPITTSKLHAEVTRPVPFGTSSTSADYKPAESPYVVMFSAFHILSASTGQEGGERVQECWSFVHPNPRIIFGNDGLPLTNSHNTRSAHLSFHIPQSGVCHGFAGYFEATLYKNVGLSIHPERAAGDMLSWFPIFFPLMDPIYLPAQSSLDVQMWRMTDSSKRKVWFEWAASAYMTIPCPLTTPNPVPGTVAPTAGAGGASGVPGLRTSFDPRTTWVVMPSPMMDDGVFQSAPSPMIGSTPIPHFPNGAITSTDRRDSGRMPTPSHHGSDDEVSKQHSNTTTPGGPIALTMVRVMINQSKLHNPGGRTSHIGV</sequence>
<feature type="domain" description="PRMT5 arginine-N-methyltransferase" evidence="6">
    <location>
        <begin position="422"/>
        <end position="583"/>
    </location>
</feature>
<feature type="domain" description="PRMT5 oligomerisation" evidence="8">
    <location>
        <begin position="586"/>
        <end position="900"/>
    </location>
</feature>
<keyword evidence="3 4" id="KW-0949">S-adenosyl-L-methionine</keyword>
<dbReference type="InterPro" id="IPR025799">
    <property type="entry name" value="Arg_MeTrfase"/>
</dbReference>
<protein>
    <submittedName>
        <fullName evidence="9">BQ2448_2856 protein</fullName>
    </submittedName>
</protein>
<dbReference type="STRING" id="269621.A0A238FJB4"/>
<dbReference type="PROSITE" id="PS51678">
    <property type="entry name" value="SAM_MT_PRMT"/>
    <property type="match status" value="1"/>
</dbReference>
<feature type="region of interest" description="Disordered" evidence="5">
    <location>
        <begin position="67"/>
        <end position="94"/>
    </location>
</feature>
<evidence type="ECO:0000259" key="6">
    <source>
        <dbReference type="Pfam" id="PF05185"/>
    </source>
</evidence>
<dbReference type="InterPro" id="IPR029063">
    <property type="entry name" value="SAM-dependent_MTases_sf"/>
</dbReference>
<dbReference type="SUPFAM" id="SSF53335">
    <property type="entry name" value="S-adenosyl-L-methionine-dependent methyltransferases"/>
    <property type="match status" value="1"/>
</dbReference>
<dbReference type="Pfam" id="PF17285">
    <property type="entry name" value="PRMT5_TIM"/>
    <property type="match status" value="1"/>
</dbReference>
<evidence type="ECO:0000313" key="9">
    <source>
        <dbReference type="EMBL" id="SCV71268.1"/>
    </source>
</evidence>
<dbReference type="PANTHER" id="PTHR10738">
    <property type="entry name" value="PROTEIN ARGININE N-METHYLTRANSFERASE 5"/>
    <property type="match status" value="1"/>
</dbReference>
<keyword evidence="10" id="KW-1185">Reference proteome</keyword>
<dbReference type="CDD" id="cd02440">
    <property type="entry name" value="AdoMet_MTases"/>
    <property type="match status" value="1"/>
</dbReference>
<keyword evidence="2 4" id="KW-0808">Transferase</keyword>
<dbReference type="InterPro" id="IPR035247">
    <property type="entry name" value="PRMT5_TIM"/>
</dbReference>
<dbReference type="Gene3D" id="3.40.50.150">
    <property type="entry name" value="Vaccinia Virus protein VP39"/>
    <property type="match status" value="1"/>
</dbReference>
<organism evidence="9 10">
    <name type="scientific">Microbotryum intermedium</name>
    <dbReference type="NCBI Taxonomy" id="269621"/>
    <lineage>
        <taxon>Eukaryota</taxon>
        <taxon>Fungi</taxon>
        <taxon>Dikarya</taxon>
        <taxon>Basidiomycota</taxon>
        <taxon>Pucciniomycotina</taxon>
        <taxon>Microbotryomycetes</taxon>
        <taxon>Microbotryales</taxon>
        <taxon>Microbotryaceae</taxon>
        <taxon>Microbotryum</taxon>
    </lineage>
</organism>
<evidence type="ECO:0000256" key="2">
    <source>
        <dbReference type="ARBA" id="ARBA00022679"/>
    </source>
</evidence>
<evidence type="ECO:0000256" key="3">
    <source>
        <dbReference type="ARBA" id="ARBA00022691"/>
    </source>
</evidence>
<feature type="region of interest" description="Disordered" evidence="5">
    <location>
        <begin position="824"/>
        <end position="876"/>
    </location>
</feature>
<keyword evidence="1 4" id="KW-0489">Methyltransferase</keyword>
<dbReference type="Gene3D" id="2.70.160.11">
    <property type="entry name" value="Hnrnp arginine n-methyltransferase1"/>
    <property type="match status" value="1"/>
</dbReference>
<gene>
    <name evidence="9" type="ORF">BQ2448_2856</name>
</gene>
<dbReference type="GO" id="GO:0005829">
    <property type="term" value="C:cytosol"/>
    <property type="evidence" value="ECO:0007669"/>
    <property type="project" value="TreeGrafter"/>
</dbReference>
<accession>A0A238FJB4</accession>
<evidence type="ECO:0000259" key="8">
    <source>
        <dbReference type="Pfam" id="PF17286"/>
    </source>
</evidence>
<dbReference type="InterPro" id="IPR035248">
    <property type="entry name" value="PRMT5_C"/>
</dbReference>
<dbReference type="GO" id="GO:0016274">
    <property type="term" value="F:protein-arginine N-methyltransferase activity"/>
    <property type="evidence" value="ECO:0007669"/>
    <property type="project" value="InterPro"/>
</dbReference>
<reference evidence="10" key="1">
    <citation type="submission" date="2016-09" db="EMBL/GenBank/DDBJ databases">
        <authorList>
            <person name="Jeantristanb JTB J.-T."/>
            <person name="Ricardo R."/>
        </authorList>
    </citation>
    <scope>NUCLEOTIDE SEQUENCE [LARGE SCALE GENOMIC DNA]</scope>
</reference>
<dbReference type="Pfam" id="PF05185">
    <property type="entry name" value="PRMT5"/>
    <property type="match status" value="1"/>
</dbReference>
<evidence type="ECO:0000256" key="1">
    <source>
        <dbReference type="ARBA" id="ARBA00022603"/>
    </source>
</evidence>
<dbReference type="PANTHER" id="PTHR10738:SF0">
    <property type="entry name" value="PROTEIN ARGININE N-METHYLTRANSFERASE 5"/>
    <property type="match status" value="1"/>
</dbReference>
<feature type="region of interest" description="Disordered" evidence="5">
    <location>
        <begin position="19"/>
        <end position="50"/>
    </location>
</feature>
<dbReference type="EMBL" id="FMSP01000007">
    <property type="protein sequence ID" value="SCV71268.1"/>
    <property type="molecule type" value="Genomic_DNA"/>
</dbReference>
<evidence type="ECO:0000256" key="4">
    <source>
        <dbReference type="PROSITE-ProRule" id="PRU01015"/>
    </source>
</evidence>
<feature type="domain" description="PRMT5 TIM barrel" evidence="7">
    <location>
        <begin position="94"/>
        <end position="414"/>
    </location>
</feature>
<dbReference type="OrthoDB" id="1368803at2759"/>
<dbReference type="Proteomes" id="UP000198372">
    <property type="component" value="Unassembled WGS sequence"/>
</dbReference>
<dbReference type="GO" id="GO:0005634">
    <property type="term" value="C:nucleus"/>
    <property type="evidence" value="ECO:0007669"/>
    <property type="project" value="TreeGrafter"/>
</dbReference>
<dbReference type="Gene3D" id="3.20.20.150">
    <property type="entry name" value="Divalent-metal-dependent TIM barrel enzymes"/>
    <property type="match status" value="1"/>
</dbReference>
<dbReference type="GO" id="GO:0006355">
    <property type="term" value="P:regulation of DNA-templated transcription"/>
    <property type="evidence" value="ECO:0007669"/>
    <property type="project" value="TreeGrafter"/>
</dbReference>
<dbReference type="Pfam" id="PF17286">
    <property type="entry name" value="PRMT5_C"/>
    <property type="match status" value="1"/>
</dbReference>
<evidence type="ECO:0000313" key="10">
    <source>
        <dbReference type="Proteomes" id="UP000198372"/>
    </source>
</evidence>
<proteinExistence type="predicted"/>
<name>A0A238FJB4_9BASI</name>
<dbReference type="AlphaFoldDB" id="A0A238FJB4"/>